<evidence type="ECO:0000256" key="6">
    <source>
        <dbReference type="ARBA" id="ARBA00023315"/>
    </source>
</evidence>
<protein>
    <submittedName>
        <fullName evidence="8">Lysophospholipid acyltransferase family protein</fullName>
    </submittedName>
</protein>
<dbReference type="GO" id="GO:0005886">
    <property type="term" value="C:plasma membrane"/>
    <property type="evidence" value="ECO:0007669"/>
    <property type="project" value="UniProtKB-SubCell"/>
</dbReference>
<dbReference type="InterPro" id="IPR004960">
    <property type="entry name" value="LipA_acyltrans"/>
</dbReference>
<evidence type="ECO:0000256" key="5">
    <source>
        <dbReference type="ARBA" id="ARBA00023136"/>
    </source>
</evidence>
<dbReference type="Pfam" id="PF03279">
    <property type="entry name" value="Lip_A_acyltrans"/>
    <property type="match status" value="1"/>
</dbReference>
<keyword evidence="7" id="KW-1133">Transmembrane helix</keyword>
<evidence type="ECO:0000313" key="9">
    <source>
        <dbReference type="Proteomes" id="UP001431776"/>
    </source>
</evidence>
<keyword evidence="9" id="KW-1185">Reference proteome</keyword>
<dbReference type="CDD" id="cd07984">
    <property type="entry name" value="LPLAT_LABLAT-like"/>
    <property type="match status" value="1"/>
</dbReference>
<evidence type="ECO:0000313" key="8">
    <source>
        <dbReference type="EMBL" id="MDI6449654.1"/>
    </source>
</evidence>
<comment type="caution">
    <text evidence="8">The sequence shown here is derived from an EMBL/GenBank/DDBJ whole genome shotgun (WGS) entry which is preliminary data.</text>
</comment>
<keyword evidence="7" id="KW-0812">Transmembrane</keyword>
<keyword evidence="2" id="KW-1003">Cell membrane</keyword>
<reference evidence="8" key="1">
    <citation type="submission" date="2023-05" db="EMBL/GenBank/DDBJ databases">
        <title>Anaerotaeda fermentans gen. nov., sp. nov., a novel anaerobic planctomycete of the new family within the order Sedimentisphaerales isolated from Taman Peninsula, Russia.</title>
        <authorList>
            <person name="Khomyakova M.A."/>
            <person name="Merkel A.Y."/>
            <person name="Slobodkin A.I."/>
        </authorList>
    </citation>
    <scope>NUCLEOTIDE SEQUENCE</scope>
    <source>
        <strain evidence="8">M17dextr</strain>
    </source>
</reference>
<proteinExistence type="predicted"/>
<keyword evidence="5 7" id="KW-0472">Membrane</keyword>
<evidence type="ECO:0000256" key="3">
    <source>
        <dbReference type="ARBA" id="ARBA00022519"/>
    </source>
</evidence>
<comment type="subcellular location">
    <subcellularLocation>
        <location evidence="1">Cell inner membrane</location>
    </subcellularLocation>
</comment>
<gene>
    <name evidence="8" type="ORF">QJ522_11415</name>
</gene>
<dbReference type="PANTHER" id="PTHR30606">
    <property type="entry name" value="LIPID A BIOSYNTHESIS LAUROYL ACYLTRANSFERASE"/>
    <property type="match status" value="1"/>
</dbReference>
<evidence type="ECO:0000256" key="4">
    <source>
        <dbReference type="ARBA" id="ARBA00022679"/>
    </source>
</evidence>
<dbReference type="GO" id="GO:0009247">
    <property type="term" value="P:glycolipid biosynthetic process"/>
    <property type="evidence" value="ECO:0007669"/>
    <property type="project" value="UniProtKB-ARBA"/>
</dbReference>
<dbReference type="PANTHER" id="PTHR30606:SF10">
    <property type="entry name" value="PHOSPHATIDYLINOSITOL MANNOSIDE ACYLTRANSFERASE"/>
    <property type="match status" value="1"/>
</dbReference>
<evidence type="ECO:0000256" key="7">
    <source>
        <dbReference type="SAM" id="Phobius"/>
    </source>
</evidence>
<dbReference type="RefSeq" id="WP_349245062.1">
    <property type="nucleotide sequence ID" value="NZ_JASCXX010000012.1"/>
</dbReference>
<keyword evidence="4" id="KW-0808">Transferase</keyword>
<organism evidence="8 9">
    <name type="scientific">Anaerobaca lacustris</name>
    <dbReference type="NCBI Taxonomy" id="3044600"/>
    <lineage>
        <taxon>Bacteria</taxon>
        <taxon>Pseudomonadati</taxon>
        <taxon>Planctomycetota</taxon>
        <taxon>Phycisphaerae</taxon>
        <taxon>Sedimentisphaerales</taxon>
        <taxon>Anaerobacaceae</taxon>
        <taxon>Anaerobaca</taxon>
    </lineage>
</organism>
<feature type="transmembrane region" description="Helical" evidence="7">
    <location>
        <begin position="20"/>
        <end position="36"/>
    </location>
</feature>
<dbReference type="AlphaFoldDB" id="A0AAW6TZF9"/>
<dbReference type="GO" id="GO:0016746">
    <property type="term" value="F:acyltransferase activity"/>
    <property type="evidence" value="ECO:0007669"/>
    <property type="project" value="UniProtKB-KW"/>
</dbReference>
<evidence type="ECO:0000256" key="1">
    <source>
        <dbReference type="ARBA" id="ARBA00004533"/>
    </source>
</evidence>
<keyword evidence="3" id="KW-0997">Cell inner membrane</keyword>
<dbReference type="Proteomes" id="UP001431776">
    <property type="component" value="Unassembled WGS sequence"/>
</dbReference>
<accession>A0AAW6TZF9</accession>
<keyword evidence="6 8" id="KW-0012">Acyltransferase</keyword>
<sequence length="348" mass="40795">MADGRAPRKRKKKSHPVQDWLLYVAVRVLVVFLYLFDVETNLRFACFLGRLLWKHYHRGRQRALENLRASFPDKSEAWIWQTGRRSFEQVVMLTIDVLFTPRLVKKYNWREYSRYKNAEHAKWLMQERKGLLMVTGHYSNFEITGYLMGLFGFDLYSIARPLDNKYLNRFLYGVRERRGQKIIDKKGAAELMPQIAAQGSTLGFIADQDAGRKGVFVDFFGRRASTYKSIGLVALTYNLPIVVGYSRRVGDRFFFEIGVNRIIFPHEWADKDDPLQWVTSEYTKAIEAFVREDPSQYWWLHRRWKTRPKDERLREAEAVVSPGRDERDVRVVTVETSPAARSASGAAY</sequence>
<evidence type="ECO:0000256" key="2">
    <source>
        <dbReference type="ARBA" id="ARBA00022475"/>
    </source>
</evidence>
<dbReference type="EMBL" id="JASCXX010000012">
    <property type="protein sequence ID" value="MDI6449654.1"/>
    <property type="molecule type" value="Genomic_DNA"/>
</dbReference>
<name>A0AAW6TZF9_9BACT</name>